<evidence type="ECO:0000259" key="2">
    <source>
        <dbReference type="PROSITE" id="PS50093"/>
    </source>
</evidence>
<dbReference type="PROSITE" id="PS50093">
    <property type="entry name" value="PKD"/>
    <property type="match status" value="1"/>
</dbReference>
<organism evidence="3 4">
    <name type="scientific">Chryseolinea lacunae</name>
    <dbReference type="NCBI Taxonomy" id="2801331"/>
    <lineage>
        <taxon>Bacteria</taxon>
        <taxon>Pseudomonadati</taxon>
        <taxon>Bacteroidota</taxon>
        <taxon>Cytophagia</taxon>
        <taxon>Cytophagales</taxon>
        <taxon>Fulvivirgaceae</taxon>
        <taxon>Chryseolinea</taxon>
    </lineage>
</organism>
<dbReference type="SMART" id="SM00089">
    <property type="entry name" value="PKD"/>
    <property type="match status" value="1"/>
</dbReference>
<keyword evidence="4" id="KW-1185">Reference proteome</keyword>
<dbReference type="PROSITE" id="PS51257">
    <property type="entry name" value="PROKAR_LIPOPROTEIN"/>
    <property type="match status" value="1"/>
</dbReference>
<evidence type="ECO:0000313" key="4">
    <source>
        <dbReference type="Proteomes" id="UP000613030"/>
    </source>
</evidence>
<gene>
    <name evidence="3" type="ORF">JI741_25495</name>
</gene>
<dbReference type="InterPro" id="IPR000601">
    <property type="entry name" value="PKD_dom"/>
</dbReference>
<keyword evidence="1" id="KW-0732">Signal</keyword>
<dbReference type="SUPFAM" id="SSF49299">
    <property type="entry name" value="PKD domain"/>
    <property type="match status" value="1"/>
</dbReference>
<name>A0ABS1KYT0_9BACT</name>
<evidence type="ECO:0000313" key="3">
    <source>
        <dbReference type="EMBL" id="MBL0744614.1"/>
    </source>
</evidence>
<reference evidence="3 4" key="1">
    <citation type="submission" date="2021-01" db="EMBL/GenBank/DDBJ databases">
        <title>Chryseolinea sp. Jin1 Genome sequencing and assembly.</title>
        <authorList>
            <person name="Kim I."/>
        </authorList>
    </citation>
    <scope>NUCLEOTIDE SEQUENCE [LARGE SCALE GENOMIC DNA]</scope>
    <source>
        <strain evidence="3 4">Jin1</strain>
    </source>
</reference>
<proteinExistence type="predicted"/>
<comment type="caution">
    <text evidence="3">The sequence shown here is derived from an EMBL/GenBank/DDBJ whole genome shotgun (WGS) entry which is preliminary data.</text>
</comment>
<dbReference type="RefSeq" id="WP_202014335.1">
    <property type="nucleotide sequence ID" value="NZ_JAERRB010000011.1"/>
</dbReference>
<accession>A0ABS1KYT0</accession>
<feature type="chain" id="PRO_5047486184" evidence="1">
    <location>
        <begin position="20"/>
        <end position="474"/>
    </location>
</feature>
<dbReference type="InterPro" id="IPR035986">
    <property type="entry name" value="PKD_dom_sf"/>
</dbReference>
<dbReference type="InterPro" id="IPR022409">
    <property type="entry name" value="PKD/Chitinase_dom"/>
</dbReference>
<dbReference type="Gene3D" id="2.60.40.10">
    <property type="entry name" value="Immunoglobulins"/>
    <property type="match status" value="1"/>
</dbReference>
<dbReference type="EMBL" id="JAERRB010000011">
    <property type="protein sequence ID" value="MBL0744614.1"/>
    <property type="molecule type" value="Genomic_DNA"/>
</dbReference>
<dbReference type="Gene3D" id="2.60.120.260">
    <property type="entry name" value="Galactose-binding domain-like"/>
    <property type="match status" value="1"/>
</dbReference>
<dbReference type="Proteomes" id="UP000613030">
    <property type="component" value="Unassembled WGS sequence"/>
</dbReference>
<evidence type="ECO:0000256" key="1">
    <source>
        <dbReference type="SAM" id="SignalP"/>
    </source>
</evidence>
<protein>
    <submittedName>
        <fullName evidence="3">PKD domain-containing protein</fullName>
    </submittedName>
</protein>
<feature type="domain" description="PKD" evidence="2">
    <location>
        <begin position="63"/>
        <end position="114"/>
    </location>
</feature>
<feature type="signal peptide" evidence="1">
    <location>
        <begin position="1"/>
        <end position="19"/>
    </location>
</feature>
<dbReference type="InterPro" id="IPR013783">
    <property type="entry name" value="Ig-like_fold"/>
</dbReference>
<dbReference type="Pfam" id="PF18911">
    <property type="entry name" value="PKD_4"/>
    <property type="match status" value="1"/>
</dbReference>
<sequence>MKKIIYNLIVLMCMAAVFAACKEDTNELGPVPSASDVEFTFAPSAENDNILNFSSPSGFLKIWDFGNGKSAQGDNVKGTYPVKGTYTVTLTVYTSGGSAKTSKEVVIAETDPTLLDIPVYNKLTGGNSKPEGKTWVVDAATKGHFGLGPKASTGPEWYQAGANEKAGSGLYNDKYTFKLAGFAYVMNTAGDVYMNGGQAANFPGSTPSPVGDFMAPYTAPTNLTWSVTDDNKFLSISSGGFIGYFTGVNTYEIMSLTDDEMFLKYYDNVNGEFAWYIRLIREGYVRPTEPVVPKEYKIEDISQNFDGVGSANFTGDSQGSIVKYDNPAPVPINTSAKVGKYVKADGQGGEYANIQLPLKYRMDLRARNVFKLKVFIPSYNDYTKVGAEDWQSYKTLQKQVSMKLQNSLLGGNAYTTQAEVKQTGLETDKWLELTFDFSAFADREDFDKVVIQIGGEAIFTGGIFFLDDVELLPE</sequence>